<name>A0A4Y8ZRR8_9SPHN</name>
<organism evidence="1 2">
    <name type="scientific">Sphingomonas parva</name>
    <dbReference type="NCBI Taxonomy" id="2555898"/>
    <lineage>
        <taxon>Bacteria</taxon>
        <taxon>Pseudomonadati</taxon>
        <taxon>Pseudomonadota</taxon>
        <taxon>Alphaproteobacteria</taxon>
        <taxon>Sphingomonadales</taxon>
        <taxon>Sphingomonadaceae</taxon>
        <taxon>Sphingomonas</taxon>
    </lineage>
</organism>
<protein>
    <submittedName>
        <fullName evidence="1">Uncharacterized protein</fullName>
    </submittedName>
</protein>
<accession>A0A4Y8ZRR8</accession>
<keyword evidence="2" id="KW-1185">Reference proteome</keyword>
<reference evidence="1 2" key="1">
    <citation type="submission" date="2019-03" db="EMBL/GenBank/DDBJ databases">
        <title>Genome sequence of Sphingomonas sp. 17J27-24.</title>
        <authorList>
            <person name="Kim M."/>
            <person name="Maeng S."/>
            <person name="Sathiyaraj S."/>
        </authorList>
    </citation>
    <scope>NUCLEOTIDE SEQUENCE [LARGE SCALE GENOMIC DNA]</scope>
    <source>
        <strain evidence="1 2">17J27-24</strain>
    </source>
</reference>
<proteinExistence type="predicted"/>
<dbReference type="RefSeq" id="WP_135087232.1">
    <property type="nucleotide sequence ID" value="NZ_SPDV01000021.1"/>
</dbReference>
<comment type="caution">
    <text evidence="1">The sequence shown here is derived from an EMBL/GenBank/DDBJ whole genome shotgun (WGS) entry which is preliminary data.</text>
</comment>
<dbReference type="Proteomes" id="UP000298213">
    <property type="component" value="Unassembled WGS sequence"/>
</dbReference>
<dbReference type="OrthoDB" id="9814826at2"/>
<dbReference type="AlphaFoldDB" id="A0A4Y8ZRR8"/>
<gene>
    <name evidence="1" type="ORF">E2493_12410</name>
</gene>
<evidence type="ECO:0000313" key="1">
    <source>
        <dbReference type="EMBL" id="TFI57992.1"/>
    </source>
</evidence>
<dbReference type="EMBL" id="SPDV01000021">
    <property type="protein sequence ID" value="TFI57992.1"/>
    <property type="molecule type" value="Genomic_DNA"/>
</dbReference>
<evidence type="ECO:0000313" key="2">
    <source>
        <dbReference type="Proteomes" id="UP000298213"/>
    </source>
</evidence>
<sequence>MAGLGDGGVMRRAVSAPFGWLALAWLSSGCDADGGESDSRAKALVADFVAFCLLPHGQERFNRSAWTRDPGNDPSLEKYGWGLWRQAGNPEAVLHAWSLSSSIGSETQSCSLRAPGLTEERSIAALADNPSIQAVDRASTAEGRIALRLAVAGVREPVTITFQPLQGRLVVERFVEANVPRDGTRLE</sequence>